<dbReference type="Gene3D" id="1.25.40.10">
    <property type="entry name" value="Tetratricopeptide repeat domain"/>
    <property type="match status" value="1"/>
</dbReference>
<reference evidence="5 6" key="1">
    <citation type="journal article" date="2015" name="Nature">
        <title>rRNA introns, odd ribosomes, and small enigmatic genomes across a large radiation of phyla.</title>
        <authorList>
            <person name="Brown C.T."/>
            <person name="Hug L.A."/>
            <person name="Thomas B.C."/>
            <person name="Sharon I."/>
            <person name="Castelle C.J."/>
            <person name="Singh A."/>
            <person name="Wilkins M.J."/>
            <person name="Williams K.H."/>
            <person name="Banfield J.F."/>
        </authorList>
    </citation>
    <scope>NUCLEOTIDE SEQUENCE [LARGE SCALE GENOMIC DNA]</scope>
</reference>
<dbReference type="SMART" id="SM00028">
    <property type="entry name" value="TPR"/>
    <property type="match status" value="3"/>
</dbReference>
<dbReference type="InterPro" id="IPR011990">
    <property type="entry name" value="TPR-like_helical_dom_sf"/>
</dbReference>
<dbReference type="Pfam" id="PF13432">
    <property type="entry name" value="TPR_16"/>
    <property type="match status" value="1"/>
</dbReference>
<organism evidence="5 6">
    <name type="scientific">Candidatus Gottesmanbacteria bacterium GW2011_GWB1_43_11</name>
    <dbReference type="NCBI Taxonomy" id="1618446"/>
    <lineage>
        <taxon>Bacteria</taxon>
        <taxon>Candidatus Gottesmaniibacteriota</taxon>
    </lineage>
</organism>
<feature type="transmembrane region" description="Helical" evidence="4">
    <location>
        <begin position="138"/>
        <end position="161"/>
    </location>
</feature>
<evidence type="ECO:0008006" key="7">
    <source>
        <dbReference type="Google" id="ProtNLM"/>
    </source>
</evidence>
<feature type="transmembrane region" description="Helical" evidence="4">
    <location>
        <begin position="317"/>
        <end position="335"/>
    </location>
</feature>
<feature type="transmembrane region" description="Helical" evidence="4">
    <location>
        <begin position="206"/>
        <end position="223"/>
    </location>
</feature>
<evidence type="ECO:0000313" key="5">
    <source>
        <dbReference type="EMBL" id="KKS85631.1"/>
    </source>
</evidence>
<keyword evidence="4" id="KW-0472">Membrane</keyword>
<dbReference type="PROSITE" id="PS50005">
    <property type="entry name" value="TPR"/>
    <property type="match status" value="1"/>
</dbReference>
<protein>
    <recommendedName>
        <fullName evidence="7">Glycosyltransferase RgtA/B/C/D-like domain-containing protein</fullName>
    </recommendedName>
</protein>
<dbReference type="STRING" id="1618446.UV61_C0016G0003"/>
<dbReference type="AlphaFoldDB" id="A0A0G1ERF0"/>
<sequence>MLKEITSRKALFLFLLLGAIVYGNGIFNKFLGDDNGLIVNNPVLHSVANIRTFFAGGSFYGGVTDKLVGIYYKPITNTFLSLIYTYFGPNFVAFHSFQILLHITNSFIVFLLFTHFFKKPLALALSLIFLVHPLNSEAVFYISATQDVLFFLFGMSALLLTMAKSGSRSLLGAIPFLILSLLTKETGVIFLVVTSIYVFLYRKRQFILSLGLSGLILLGYIWVRFKTVGIFVNPANSPIGHLDLVARILNMPLILFFYIKTFLLPFSLASSYRWAHKTVDFAHVFLPLFIDLVFLGTCVAGAIFLHQKKSLAAHLKAYIFFGLWLELGLLLHLQILPLDVTVADRWFYFPMVGILGMIGAVMTRVKVNFPKTRDQAVFVVLLILLSARTFSRSFDYRDYFTLATHDLVISPEAYDLEDVIGLEYLQRGRLDAARTHMEKSIQIYPNFQNYNNLGLLLFREGKYREAQEAFRKSLHLGEMYTVYENLAVIGLVLEDHQNNILFIKQGVKKFPQSAKLWTILAIEQYTLNQYADAKSAISNAYLYDQGPSTQYYYDAILRQEPLKTEIGIR</sequence>
<keyword evidence="4" id="KW-0812">Transmembrane</keyword>
<dbReference type="PANTHER" id="PTHR44227">
    <property type="match status" value="1"/>
</dbReference>
<name>A0A0G1ERF0_9BACT</name>
<feature type="transmembrane region" description="Helical" evidence="4">
    <location>
        <begin position="347"/>
        <end position="365"/>
    </location>
</feature>
<dbReference type="InterPro" id="IPR019734">
    <property type="entry name" value="TPR_rpt"/>
</dbReference>
<dbReference type="SUPFAM" id="SSF48452">
    <property type="entry name" value="TPR-like"/>
    <property type="match status" value="1"/>
</dbReference>
<feature type="transmembrane region" description="Helical" evidence="4">
    <location>
        <begin position="377"/>
        <end position="394"/>
    </location>
</feature>
<gene>
    <name evidence="5" type="ORF">UV61_C0016G0003</name>
</gene>
<feature type="transmembrane region" description="Helical" evidence="4">
    <location>
        <begin position="173"/>
        <end position="200"/>
    </location>
</feature>
<proteinExistence type="predicted"/>
<feature type="repeat" description="TPR" evidence="3">
    <location>
        <begin position="447"/>
        <end position="480"/>
    </location>
</feature>
<feature type="transmembrane region" description="Helical" evidence="4">
    <location>
        <begin position="244"/>
        <end position="264"/>
    </location>
</feature>
<comment type="caution">
    <text evidence="5">The sequence shown here is derived from an EMBL/GenBank/DDBJ whole genome shotgun (WGS) entry which is preliminary data.</text>
</comment>
<feature type="transmembrane region" description="Helical" evidence="4">
    <location>
        <begin position="284"/>
        <end position="305"/>
    </location>
</feature>
<dbReference type="EMBL" id="LCFD01000016">
    <property type="protein sequence ID" value="KKS85631.1"/>
    <property type="molecule type" value="Genomic_DNA"/>
</dbReference>
<dbReference type="InterPro" id="IPR052346">
    <property type="entry name" value="O-mannosyl-transferase_TMTC"/>
</dbReference>
<accession>A0A0G1ERF0</accession>
<evidence type="ECO:0000256" key="2">
    <source>
        <dbReference type="ARBA" id="ARBA00022803"/>
    </source>
</evidence>
<evidence type="ECO:0000256" key="3">
    <source>
        <dbReference type="PROSITE-ProRule" id="PRU00339"/>
    </source>
</evidence>
<evidence type="ECO:0000256" key="4">
    <source>
        <dbReference type="SAM" id="Phobius"/>
    </source>
</evidence>
<keyword evidence="4" id="KW-1133">Transmembrane helix</keyword>
<keyword evidence="2 3" id="KW-0802">TPR repeat</keyword>
<dbReference type="PANTHER" id="PTHR44227:SF3">
    <property type="entry name" value="PROTEIN O-MANNOSYL-TRANSFERASE TMTC4"/>
    <property type="match status" value="1"/>
</dbReference>
<keyword evidence="1" id="KW-0677">Repeat</keyword>
<evidence type="ECO:0000313" key="6">
    <source>
        <dbReference type="Proteomes" id="UP000034050"/>
    </source>
</evidence>
<evidence type="ECO:0000256" key="1">
    <source>
        <dbReference type="ARBA" id="ARBA00022737"/>
    </source>
</evidence>
<dbReference type="Pfam" id="PF13181">
    <property type="entry name" value="TPR_8"/>
    <property type="match status" value="1"/>
</dbReference>
<dbReference type="Proteomes" id="UP000034050">
    <property type="component" value="Unassembled WGS sequence"/>
</dbReference>